<dbReference type="EMBL" id="JAVIIQ010000033">
    <property type="protein sequence ID" value="MDX8535872.1"/>
    <property type="molecule type" value="Genomic_DNA"/>
</dbReference>
<accession>A0ABU5AF10</accession>
<proteinExistence type="predicted"/>
<evidence type="ECO:0000259" key="1">
    <source>
        <dbReference type="Pfam" id="PF13635"/>
    </source>
</evidence>
<dbReference type="PANTHER" id="PTHR43566">
    <property type="entry name" value="CONSERVED PROTEIN"/>
    <property type="match status" value="1"/>
</dbReference>
<reference evidence="2 3" key="1">
    <citation type="submission" date="2023-08" db="EMBL/GenBank/DDBJ databases">
        <title>Implementing the SeqCode for naming new Mesorhizobium species isolated from Vachellia karroo root nodules.</title>
        <authorList>
            <person name="Van Lill M."/>
        </authorList>
    </citation>
    <scope>NUCLEOTIDE SEQUENCE [LARGE SCALE GENOMIC DNA]</scope>
    <source>
        <strain evidence="2 3">VK25D</strain>
    </source>
</reference>
<feature type="domain" description="DUF4143" evidence="1">
    <location>
        <begin position="88"/>
        <end position="168"/>
    </location>
</feature>
<comment type="caution">
    <text evidence="2">The sequence shown here is derived from an EMBL/GenBank/DDBJ whole genome shotgun (WGS) entry which is preliminary data.</text>
</comment>
<name>A0ABU5AF10_9HYPH</name>
<keyword evidence="3" id="KW-1185">Reference proteome</keyword>
<evidence type="ECO:0000313" key="2">
    <source>
        <dbReference type="EMBL" id="MDX8535872.1"/>
    </source>
</evidence>
<sequence>MIDQGPPSRPPPRQVPLGSASMNLLRQSGESLAGRIEYVEMTPLDVLEVGQRTRSVCGSEEDLPTAFWQRPMPIAWRSGAASFRTYLERDAPQFGPRIPAQTLERLWTMLAHNHAGLLNASLLASGPSVSAPTVTSCVDLLVDILLVRRLPPFHANTGKRLVKSPQVLSATAASCMRCWASEISIAIPGTRCGIQLGELRHRKSSLVAPARTEASFYRTADGAEIDLLLAQQTAVGDRDRAQPGAEGR</sequence>
<dbReference type="InterPro" id="IPR025420">
    <property type="entry name" value="DUF4143"/>
</dbReference>
<dbReference type="Pfam" id="PF13635">
    <property type="entry name" value="DUF4143"/>
    <property type="match status" value="1"/>
</dbReference>
<dbReference type="PANTHER" id="PTHR43566:SF2">
    <property type="entry name" value="DUF4143 DOMAIN-CONTAINING PROTEIN"/>
    <property type="match status" value="1"/>
</dbReference>
<dbReference type="Proteomes" id="UP001285154">
    <property type="component" value="Unassembled WGS sequence"/>
</dbReference>
<gene>
    <name evidence="2" type="ORF">RFM42_33340</name>
</gene>
<dbReference type="RefSeq" id="WP_320253414.1">
    <property type="nucleotide sequence ID" value="NZ_JAVIIQ010000033.1"/>
</dbReference>
<evidence type="ECO:0000313" key="3">
    <source>
        <dbReference type="Proteomes" id="UP001285154"/>
    </source>
</evidence>
<protein>
    <recommendedName>
        <fullName evidence="1">DUF4143 domain-containing protein</fullName>
    </recommendedName>
</protein>
<organism evidence="2 3">
    <name type="scientific">Mesorhizobium vachelliae</name>
    <dbReference type="NCBI Taxonomy" id="3072309"/>
    <lineage>
        <taxon>Bacteria</taxon>
        <taxon>Pseudomonadati</taxon>
        <taxon>Pseudomonadota</taxon>
        <taxon>Alphaproteobacteria</taxon>
        <taxon>Hyphomicrobiales</taxon>
        <taxon>Phyllobacteriaceae</taxon>
        <taxon>Mesorhizobium</taxon>
    </lineage>
</organism>